<organism evidence="1 2">
    <name type="scientific">Vaccinium darrowii</name>
    <dbReference type="NCBI Taxonomy" id="229202"/>
    <lineage>
        <taxon>Eukaryota</taxon>
        <taxon>Viridiplantae</taxon>
        <taxon>Streptophyta</taxon>
        <taxon>Embryophyta</taxon>
        <taxon>Tracheophyta</taxon>
        <taxon>Spermatophyta</taxon>
        <taxon>Magnoliopsida</taxon>
        <taxon>eudicotyledons</taxon>
        <taxon>Gunneridae</taxon>
        <taxon>Pentapetalae</taxon>
        <taxon>asterids</taxon>
        <taxon>Ericales</taxon>
        <taxon>Ericaceae</taxon>
        <taxon>Vaccinioideae</taxon>
        <taxon>Vaccinieae</taxon>
        <taxon>Vaccinium</taxon>
    </lineage>
</organism>
<protein>
    <submittedName>
        <fullName evidence="1">Uncharacterized protein</fullName>
    </submittedName>
</protein>
<proteinExistence type="predicted"/>
<dbReference type="EMBL" id="CM037157">
    <property type="protein sequence ID" value="KAH7849859.1"/>
    <property type="molecule type" value="Genomic_DNA"/>
</dbReference>
<name>A0ACB7YA86_9ERIC</name>
<gene>
    <name evidence="1" type="ORF">Vadar_024043</name>
</gene>
<dbReference type="Proteomes" id="UP000828048">
    <property type="component" value="Chromosome 7"/>
</dbReference>
<accession>A0ACB7YA86</accession>
<sequence>MGQPSSTKPPLKGFVKSTQRSLQHDFLPEKRIGGFDPKAYRLLANSGYDFNNPAPLGELSPEISGEKVHALSKAQEELRRQGHKVSSLKTGLGFTHHSLSAYPPRARARMQMCSISQ</sequence>
<keyword evidence="2" id="KW-1185">Reference proteome</keyword>
<evidence type="ECO:0000313" key="2">
    <source>
        <dbReference type="Proteomes" id="UP000828048"/>
    </source>
</evidence>
<reference evidence="1 2" key="1">
    <citation type="journal article" date="2021" name="Hortic Res">
        <title>High-quality reference genome and annotation aids understanding of berry development for evergreen blueberry (Vaccinium darrowii).</title>
        <authorList>
            <person name="Yu J."/>
            <person name="Hulse-Kemp A.M."/>
            <person name="Babiker E."/>
            <person name="Staton M."/>
        </authorList>
    </citation>
    <scope>NUCLEOTIDE SEQUENCE [LARGE SCALE GENOMIC DNA]</scope>
    <source>
        <strain evidence="2">cv. NJ 8807/NJ 8810</strain>
        <tissue evidence="1">Young leaf</tissue>
    </source>
</reference>
<evidence type="ECO:0000313" key="1">
    <source>
        <dbReference type="EMBL" id="KAH7849859.1"/>
    </source>
</evidence>
<comment type="caution">
    <text evidence="1">The sequence shown here is derived from an EMBL/GenBank/DDBJ whole genome shotgun (WGS) entry which is preliminary data.</text>
</comment>